<dbReference type="EMBL" id="CAKLBY020000078">
    <property type="protein sequence ID" value="CAK7924876.1"/>
    <property type="molecule type" value="Genomic_DNA"/>
</dbReference>
<dbReference type="Proteomes" id="UP001162060">
    <property type="component" value="Unassembled WGS sequence"/>
</dbReference>
<organism evidence="1 2">
    <name type="scientific">Peronospora matthiolae</name>
    <dbReference type="NCBI Taxonomy" id="2874970"/>
    <lineage>
        <taxon>Eukaryota</taxon>
        <taxon>Sar</taxon>
        <taxon>Stramenopiles</taxon>
        <taxon>Oomycota</taxon>
        <taxon>Peronosporomycetes</taxon>
        <taxon>Peronosporales</taxon>
        <taxon>Peronosporaceae</taxon>
        <taxon>Peronospora</taxon>
    </lineage>
</organism>
<evidence type="ECO:0000313" key="1">
    <source>
        <dbReference type="EMBL" id="CAK7924876.1"/>
    </source>
</evidence>
<evidence type="ECO:0000313" key="2">
    <source>
        <dbReference type="Proteomes" id="UP001162060"/>
    </source>
</evidence>
<proteinExistence type="predicted"/>
<gene>
    <name evidence="1" type="ORF">PM001_LOCUS10026</name>
</gene>
<comment type="caution">
    <text evidence="1">The sequence shown here is derived from an EMBL/GenBank/DDBJ whole genome shotgun (WGS) entry which is preliminary data.</text>
</comment>
<accession>A0AAV1TR42</accession>
<name>A0AAV1TR42_9STRA</name>
<sequence length="46" mass="5222">MSLQLDPSEASKSLTSARIMSPDAYLAQPYRKRMSVLHWMLPVLAM</sequence>
<reference evidence="1" key="1">
    <citation type="submission" date="2024-01" db="EMBL/GenBank/DDBJ databases">
        <authorList>
            <person name="Webb A."/>
        </authorList>
    </citation>
    <scope>NUCLEOTIDE SEQUENCE</scope>
    <source>
        <strain evidence="1">Pm1</strain>
    </source>
</reference>
<dbReference type="AlphaFoldDB" id="A0AAV1TR42"/>
<protein>
    <submittedName>
        <fullName evidence="1">Uncharacterized protein</fullName>
    </submittedName>
</protein>